<evidence type="ECO:0000313" key="1">
    <source>
        <dbReference type="EMBL" id="ACZ91965.1"/>
    </source>
</evidence>
<name>D2BEC8_STRRD</name>
<dbReference type="EMBL" id="CP001814">
    <property type="protein sequence ID" value="ACZ91965.1"/>
    <property type="molecule type" value="Genomic_DNA"/>
</dbReference>
<reference evidence="1 2" key="1">
    <citation type="journal article" date="2010" name="Stand. Genomic Sci.">
        <title>Complete genome sequence of Streptosporangium roseum type strain (NI 9100).</title>
        <authorList>
            <person name="Nolan M."/>
            <person name="Sikorski J."/>
            <person name="Jando M."/>
            <person name="Lucas S."/>
            <person name="Lapidus A."/>
            <person name="Glavina Del Rio T."/>
            <person name="Chen F."/>
            <person name="Tice H."/>
            <person name="Pitluck S."/>
            <person name="Cheng J.F."/>
            <person name="Chertkov O."/>
            <person name="Sims D."/>
            <person name="Meincke L."/>
            <person name="Brettin T."/>
            <person name="Han C."/>
            <person name="Detter J.C."/>
            <person name="Bruce D."/>
            <person name="Goodwin L."/>
            <person name="Land M."/>
            <person name="Hauser L."/>
            <person name="Chang Y.J."/>
            <person name="Jeffries C.D."/>
            <person name="Ivanova N."/>
            <person name="Mavromatis K."/>
            <person name="Mikhailova N."/>
            <person name="Chen A."/>
            <person name="Palaniappan K."/>
            <person name="Chain P."/>
            <person name="Rohde M."/>
            <person name="Goker M."/>
            <person name="Bristow J."/>
            <person name="Eisen J.A."/>
            <person name="Markowitz V."/>
            <person name="Hugenholtz P."/>
            <person name="Kyrpides N.C."/>
            <person name="Klenk H.P."/>
        </authorList>
    </citation>
    <scope>NUCLEOTIDE SEQUENCE [LARGE SCALE GENOMIC DNA]</scope>
    <source>
        <strain evidence="2">ATCC 12428 / DSM 43021 / JCM 3005 / NI 9100</strain>
    </source>
</reference>
<gene>
    <name evidence="1" type="ordered locus">Sros_9347</name>
</gene>
<organism evidence="1 2">
    <name type="scientific">Streptosporangium roseum (strain ATCC 12428 / DSM 43021 / JCM 3005 / KCTC 9067 / NCIMB 10171 / NRRL 2505 / NI 9100)</name>
    <dbReference type="NCBI Taxonomy" id="479432"/>
    <lineage>
        <taxon>Bacteria</taxon>
        <taxon>Bacillati</taxon>
        <taxon>Actinomycetota</taxon>
        <taxon>Actinomycetes</taxon>
        <taxon>Streptosporangiales</taxon>
        <taxon>Streptosporangiaceae</taxon>
        <taxon>Streptosporangium</taxon>
    </lineage>
</organism>
<proteinExistence type="predicted"/>
<sequence>MNSSGARADLPLFGGSTLAGFLAELGLIDEHQIFVRPSTELGLIDEHQIFVRPGVHGRWEPATENGPPQDRL</sequence>
<protein>
    <submittedName>
        <fullName evidence="1">Uncharacterized protein</fullName>
    </submittedName>
</protein>
<dbReference type="KEGG" id="sro:Sros_9347"/>
<dbReference type="RefSeq" id="WP_012895691.1">
    <property type="nucleotide sequence ID" value="NC_013595.1"/>
</dbReference>
<accession>D2BEC8</accession>
<dbReference type="Proteomes" id="UP000002029">
    <property type="component" value="Chromosome"/>
</dbReference>
<dbReference type="AlphaFoldDB" id="D2BEC8"/>
<dbReference type="STRING" id="479432.Sros_9347"/>
<keyword evidence="2" id="KW-1185">Reference proteome</keyword>
<evidence type="ECO:0000313" key="2">
    <source>
        <dbReference type="Proteomes" id="UP000002029"/>
    </source>
</evidence>
<dbReference type="HOGENOM" id="CLU_2720695_0_0_11"/>